<keyword evidence="15" id="KW-0675">Receptor</keyword>
<dbReference type="SUPFAM" id="SSF49854">
    <property type="entry name" value="Spermadhesin, CUB domain"/>
    <property type="match status" value="2"/>
</dbReference>
<feature type="transmembrane region" description="Helical" evidence="24">
    <location>
        <begin position="31"/>
        <end position="53"/>
    </location>
</feature>
<reference evidence="27 28" key="1">
    <citation type="submission" date="2020-06" db="EMBL/GenBank/DDBJ databases">
        <authorList>
            <consortium name="Wellcome Sanger Institute Data Sharing"/>
        </authorList>
    </citation>
    <scope>NUCLEOTIDE SEQUENCE [LARGE SCALE GENOMIC DNA]</scope>
</reference>
<dbReference type="GO" id="GO:0016020">
    <property type="term" value="C:membrane"/>
    <property type="evidence" value="ECO:0007669"/>
    <property type="project" value="UniProtKB-SubCell"/>
</dbReference>
<dbReference type="InterPro" id="IPR036364">
    <property type="entry name" value="SEA_dom_sf"/>
</dbReference>
<keyword evidence="8" id="KW-0677">Repeat</keyword>
<dbReference type="PANTHER" id="PTHR24252">
    <property type="entry name" value="ACROSIN-RELATED"/>
    <property type="match status" value="1"/>
</dbReference>
<comment type="subcellular location">
    <subcellularLocation>
        <location evidence="1">Membrane</location>
        <topology evidence="1">Single-pass type I membrane protein</topology>
    </subcellularLocation>
</comment>
<evidence type="ECO:0000256" key="5">
    <source>
        <dbReference type="ARBA" id="ARBA00022670"/>
    </source>
</evidence>
<feature type="disulfide bond" evidence="18">
    <location>
        <begin position="444"/>
        <end position="466"/>
    </location>
</feature>
<comment type="caution">
    <text evidence="21">Lacks conserved residue(s) required for the propagation of feature annotation.</text>
</comment>
<feature type="disulfide bond" evidence="21">
    <location>
        <begin position="466"/>
        <end position="481"/>
    </location>
</feature>
<dbReference type="Pfam" id="PF00431">
    <property type="entry name" value="CUB"/>
    <property type="match status" value="2"/>
</dbReference>
<evidence type="ECO:0000256" key="8">
    <source>
        <dbReference type="ARBA" id="ARBA00022737"/>
    </source>
</evidence>
<reference evidence="27" key="3">
    <citation type="submission" date="2025-09" db="UniProtKB">
        <authorList>
            <consortium name="Ensembl"/>
        </authorList>
    </citation>
    <scope>IDENTIFICATION</scope>
</reference>
<evidence type="ECO:0000256" key="23">
    <source>
        <dbReference type="SAM" id="MobiDB-lite"/>
    </source>
</evidence>
<dbReference type="InterPro" id="IPR043504">
    <property type="entry name" value="Peptidase_S1_PA_chymotrypsin"/>
</dbReference>
<accession>A0AAY4AAR8</accession>
<dbReference type="GO" id="GO:0006897">
    <property type="term" value="P:endocytosis"/>
    <property type="evidence" value="ECO:0007669"/>
    <property type="project" value="UniProtKB-KW"/>
</dbReference>
<dbReference type="InterPro" id="IPR002172">
    <property type="entry name" value="LDrepeatLR_classA_rpt"/>
</dbReference>
<feature type="binding site" evidence="20">
    <location>
        <position position="285"/>
    </location>
    <ligand>
        <name>Ca(2+)</name>
        <dbReference type="ChEBI" id="CHEBI:29108"/>
        <label>2</label>
    </ligand>
</feature>
<feature type="disulfide bond" evidence="21">
    <location>
        <begin position="410"/>
        <end position="422"/>
    </location>
</feature>
<feature type="compositionally biased region" description="Basic and acidic residues" evidence="23">
    <location>
        <begin position="1"/>
        <end position="17"/>
    </location>
</feature>
<keyword evidence="16" id="KW-0325">Glycoprotein</keyword>
<feature type="disulfide bond" evidence="18">
    <location>
        <begin position="201"/>
        <end position="224"/>
    </location>
</feature>
<feature type="binding site" evidence="20">
    <location>
        <position position="271"/>
    </location>
    <ligand>
        <name>Ca(2+)</name>
        <dbReference type="ChEBI" id="CHEBI:29108"/>
        <label>2</label>
    </ligand>
</feature>
<keyword evidence="10 22" id="KW-0720">Serine protease</keyword>
<sequence length="777" mass="87575">MDKEEKEQETFLEDDKPKKRKRKIGKRTGRAGIVLLVLAALTAILTGVLVWHFHHVRVKKVYSGSMTVSNMRYLDAYADEDSAAFKDLAQQVSQQVRHFWSHEHWFLWLNCHICSYVILFAETIFLMKMDQCVDFTVLSSYLSGRDLQIVETTRNQTGIIKTPGFPDTMYAPNFYYEWRIRGDQGYRVKLDFKSFDLEPNCKKDFVKVYDSLFPIEKRVLAEKCGYITTNERLSFLSSGNVMSVVLATSEKMNFPGFQAQYAQVRNKYENEGTKGFTSPNFPFNYPALINCVWDIEVPVGKRVKVVFTRFVLSDSKSCVADYVEINNEKICGTRHSNKVFTSLTNHMTVKFTSDRSLVDQGFSAQFEAFEPNNPCPGRFWCSNNLCIESALRCDGWVDCEDSSDEINCLCESSQIKCKNGLCKPRFWECDGVSDCGDMTDEENCTNCTDTEFACRNGRCIPQNKQCDSRDDCGDGSDESLCGKSNRLSSCSEFTYRCKNNVCISKLNPECDGEQDCEDGSDEAECEYGLAPHQSSFIVGGTEAAEGEWPWQVSLHMGWNGHTCGATIISNLWLVTAAHCVHNTDDVMYSQADQWKAYLGLHVQGQIDTGVVEKGLKQIIAHPQYNHNNYDNDIALMELDSPVSLNKHIWPIFLPAATHDFPAGRSVWITGWGQTREDSGFLPVVLQKAEVRIINDTICNELMGNMITPNMMCAGVLTGGVDACQGDSGGPLSSKEAADRIFLAGVVSWGEGCGRRNRPGIYTRITKYRDWIKEKTGV</sequence>
<dbReference type="Gene3D" id="4.10.400.10">
    <property type="entry name" value="Low-density Lipoprotein Receptor"/>
    <property type="match status" value="4"/>
</dbReference>
<dbReference type="AlphaFoldDB" id="A0AAY4AAR8"/>
<dbReference type="FunFam" id="2.60.120.290:FF:000005">
    <property type="entry name" value="Procollagen C-endopeptidase enhancer 1"/>
    <property type="match status" value="1"/>
</dbReference>
<dbReference type="PROSITE" id="PS50068">
    <property type="entry name" value="LDLRA_2"/>
    <property type="match status" value="4"/>
</dbReference>
<dbReference type="GeneTree" id="ENSGT00940000164481"/>
<dbReference type="CDD" id="cd00112">
    <property type="entry name" value="LDLa"/>
    <property type="match status" value="4"/>
</dbReference>
<dbReference type="InterPro" id="IPR035914">
    <property type="entry name" value="Sperma_CUB_dom_sf"/>
</dbReference>
<dbReference type="InterPro" id="IPR001254">
    <property type="entry name" value="Trypsin_dom"/>
</dbReference>
<dbReference type="PROSITE" id="PS01209">
    <property type="entry name" value="LDLRA_1"/>
    <property type="match status" value="2"/>
</dbReference>
<dbReference type="CDD" id="cd00041">
    <property type="entry name" value="CUB"/>
    <property type="match status" value="2"/>
</dbReference>
<feature type="disulfide bond" evidence="21">
    <location>
        <begin position="510"/>
        <end position="525"/>
    </location>
</feature>
<feature type="active site" description="Charge relay system" evidence="17">
    <location>
        <position position="578"/>
    </location>
</feature>
<evidence type="ECO:0000259" key="25">
    <source>
        <dbReference type="PROSITE" id="PS01180"/>
    </source>
</evidence>
<evidence type="ECO:0000256" key="15">
    <source>
        <dbReference type="ARBA" id="ARBA00023170"/>
    </source>
</evidence>
<feature type="modified residue" description="(3R)-3-hydroxyasparagine" evidence="19">
    <location>
        <position position="284"/>
    </location>
</feature>
<dbReference type="InterPro" id="IPR009003">
    <property type="entry name" value="Peptidase_S1_PA"/>
</dbReference>
<dbReference type="PRINTS" id="PR00261">
    <property type="entry name" value="LDLRECEPTOR"/>
</dbReference>
<dbReference type="PROSITE" id="PS50240">
    <property type="entry name" value="TRYPSIN_DOM"/>
    <property type="match status" value="1"/>
</dbReference>
<evidence type="ECO:0000313" key="28">
    <source>
        <dbReference type="Proteomes" id="UP000694580"/>
    </source>
</evidence>
<evidence type="ECO:0000256" key="10">
    <source>
        <dbReference type="ARBA" id="ARBA00022825"/>
    </source>
</evidence>
<feature type="disulfide bond" evidence="18">
    <location>
        <begin position="723"/>
        <end position="752"/>
    </location>
</feature>
<dbReference type="SUPFAM" id="SSF50494">
    <property type="entry name" value="Trypsin-like serine proteases"/>
    <property type="match status" value="1"/>
</dbReference>
<evidence type="ECO:0000259" key="26">
    <source>
        <dbReference type="PROSITE" id="PS50240"/>
    </source>
</evidence>
<evidence type="ECO:0000256" key="18">
    <source>
        <dbReference type="PIRSR" id="PIRSR001155-2"/>
    </source>
</evidence>
<dbReference type="GO" id="GO:0046872">
    <property type="term" value="F:metal ion binding"/>
    <property type="evidence" value="ECO:0007669"/>
    <property type="project" value="UniProtKB-KW"/>
</dbReference>
<dbReference type="SUPFAM" id="SSF57424">
    <property type="entry name" value="LDL receptor-like module"/>
    <property type="match status" value="4"/>
</dbReference>
<feature type="disulfide bond" evidence="21">
    <location>
        <begin position="381"/>
        <end position="399"/>
    </location>
</feature>
<feature type="domain" description="Peptidase S1" evidence="26">
    <location>
        <begin position="537"/>
        <end position="776"/>
    </location>
</feature>
<evidence type="ECO:0000256" key="17">
    <source>
        <dbReference type="PIRSR" id="PIRSR001155-1"/>
    </source>
</evidence>
<feature type="disulfide bond" evidence="21">
    <location>
        <begin position="393"/>
        <end position="408"/>
    </location>
</feature>
<keyword evidence="7" id="KW-0732">Signal</keyword>
<dbReference type="GO" id="GO:0005576">
    <property type="term" value="C:extracellular region"/>
    <property type="evidence" value="ECO:0007669"/>
    <property type="project" value="InterPro"/>
</dbReference>
<comment type="PTM">
    <text evidence="19">The iron and 2-oxoglutarate dependent 3-hydroxylation of aspartate and asparagine is (R) stereospecific within EGF domains.</text>
</comment>
<dbReference type="GO" id="GO:0006956">
    <property type="term" value="P:complement activation"/>
    <property type="evidence" value="ECO:0007669"/>
    <property type="project" value="InterPro"/>
</dbReference>
<evidence type="ECO:0000256" key="14">
    <source>
        <dbReference type="ARBA" id="ARBA00023157"/>
    </source>
</evidence>
<dbReference type="PROSITE" id="PS00135">
    <property type="entry name" value="TRYPSIN_SER"/>
    <property type="match status" value="1"/>
</dbReference>
<feature type="binding site" evidence="20">
    <location>
        <position position="284"/>
    </location>
    <ligand>
        <name>Ca(2+)</name>
        <dbReference type="ChEBI" id="CHEBI:29108"/>
        <label>2</label>
    </ligand>
</feature>
<dbReference type="FunFam" id="2.40.10.10:FF:000003">
    <property type="entry name" value="Transmembrane serine protease 3"/>
    <property type="match status" value="1"/>
</dbReference>
<dbReference type="Pfam" id="PF00089">
    <property type="entry name" value="Trypsin"/>
    <property type="match status" value="1"/>
</dbReference>
<feature type="binding site" evidence="20">
    <location>
        <position position="204"/>
    </location>
    <ligand>
        <name>Ca(2+)</name>
        <dbReference type="ChEBI" id="CHEBI:29108"/>
        <label>1</label>
    </ligand>
</feature>
<keyword evidence="9 22" id="KW-0378">Hydrolase</keyword>
<dbReference type="PIRSF" id="PIRSF001155">
    <property type="entry name" value="C1r_C1s_MASP"/>
    <property type="match status" value="1"/>
</dbReference>
<feature type="disulfide bond" evidence="18">
    <location>
        <begin position="472"/>
        <end position="516"/>
    </location>
</feature>
<dbReference type="InterPro" id="IPR023415">
    <property type="entry name" value="LDLR_class-A_CS"/>
</dbReference>
<dbReference type="InterPro" id="IPR000859">
    <property type="entry name" value="CUB_dom"/>
</dbReference>
<evidence type="ECO:0000256" key="9">
    <source>
        <dbReference type="ARBA" id="ARBA00022801"/>
    </source>
</evidence>
<dbReference type="InterPro" id="IPR033116">
    <property type="entry name" value="TRYPSIN_SER"/>
</dbReference>
<dbReference type="CDD" id="cd00190">
    <property type="entry name" value="Tryp_SPc"/>
    <property type="match status" value="1"/>
</dbReference>
<keyword evidence="13 24" id="KW-0472">Membrane</keyword>
<keyword evidence="3" id="KW-0245">EGF-like domain</keyword>
<dbReference type="InterPro" id="IPR024175">
    <property type="entry name" value="Pept_S1A_C1r/C1S/mannan-bd"/>
</dbReference>
<feature type="disulfide bond" evidence="21">
    <location>
        <begin position="429"/>
        <end position="444"/>
    </location>
</feature>
<dbReference type="Gene3D" id="2.40.10.10">
    <property type="entry name" value="Trypsin-like serine proteases"/>
    <property type="match status" value="2"/>
</dbReference>
<dbReference type="SMART" id="SM00192">
    <property type="entry name" value="LDLa"/>
    <property type="match status" value="4"/>
</dbReference>
<dbReference type="GO" id="GO:0006508">
    <property type="term" value="P:proteolysis"/>
    <property type="evidence" value="ECO:0007669"/>
    <property type="project" value="UniProtKB-KW"/>
</dbReference>
<reference evidence="27" key="2">
    <citation type="submission" date="2025-08" db="UniProtKB">
        <authorList>
            <consortium name="Ensembl"/>
        </authorList>
    </citation>
    <scope>IDENTIFICATION</scope>
</reference>
<keyword evidence="19" id="KW-0379">Hydroxylation</keyword>
<dbReference type="SUPFAM" id="SSF82671">
    <property type="entry name" value="SEA domain"/>
    <property type="match status" value="1"/>
</dbReference>
<feature type="binding site" evidence="20">
    <location>
        <position position="249"/>
    </location>
    <ligand>
        <name>Ca(2+)</name>
        <dbReference type="ChEBI" id="CHEBI:29108"/>
        <label>1</label>
    </ligand>
</feature>
<keyword evidence="11 20" id="KW-0106">Calcium</keyword>
<name>A0AAY4AAR8_9TELE</name>
<evidence type="ECO:0000256" key="13">
    <source>
        <dbReference type="ARBA" id="ARBA00023136"/>
    </source>
</evidence>
<keyword evidence="4" id="KW-0254">Endocytosis</keyword>
<feature type="disulfide bond" evidence="21">
    <location>
        <begin position="447"/>
        <end position="459"/>
    </location>
</feature>
<evidence type="ECO:0000313" key="27">
    <source>
        <dbReference type="Ensembl" id="ENSDCDP00010005934.1"/>
    </source>
</evidence>
<evidence type="ECO:0000256" key="7">
    <source>
        <dbReference type="ARBA" id="ARBA00022729"/>
    </source>
</evidence>
<evidence type="ECO:0000256" key="2">
    <source>
        <dbReference type="ARBA" id="ARBA00009939"/>
    </source>
</evidence>
<feature type="domain" description="CUB" evidence="25">
    <location>
        <begin position="143"/>
        <end position="264"/>
    </location>
</feature>
<evidence type="ECO:0000256" key="16">
    <source>
        <dbReference type="ARBA" id="ARBA00023180"/>
    </source>
</evidence>
<keyword evidence="20" id="KW-0479">Metal-binding</keyword>
<gene>
    <name evidence="27" type="primary">st14b</name>
</gene>
<dbReference type="FunFam" id="4.10.400.10:FF:000009">
    <property type="entry name" value="Low-density lipoprotein receptor-related protein 1"/>
    <property type="match status" value="1"/>
</dbReference>
<feature type="disulfide bond" evidence="21">
    <location>
        <begin position="490"/>
        <end position="502"/>
    </location>
</feature>
<evidence type="ECO:0000256" key="24">
    <source>
        <dbReference type="SAM" id="Phobius"/>
    </source>
</evidence>
<dbReference type="SMART" id="SM00020">
    <property type="entry name" value="Tryp_SPc"/>
    <property type="match status" value="1"/>
</dbReference>
<evidence type="ECO:0000256" key="19">
    <source>
        <dbReference type="PIRSR" id="PIRSR001155-3"/>
    </source>
</evidence>
<protein>
    <recommendedName>
        <fullName evidence="29">Suppressor of tumorigenicity 14 protein homolog</fullName>
    </recommendedName>
</protein>
<feature type="region of interest" description="Disordered" evidence="23">
    <location>
        <begin position="1"/>
        <end position="23"/>
    </location>
</feature>
<keyword evidence="28" id="KW-1185">Reference proteome</keyword>
<dbReference type="GO" id="GO:0004252">
    <property type="term" value="F:serine-type endopeptidase activity"/>
    <property type="evidence" value="ECO:0007669"/>
    <property type="project" value="InterPro"/>
</dbReference>
<dbReference type="PANTHER" id="PTHR24252:SF17">
    <property type="entry name" value="SUPPRESSOR OF TUMORIGENICITY 14 PROTEIN HOMOLOG-RELATED"/>
    <property type="match status" value="1"/>
</dbReference>
<organism evidence="27 28">
    <name type="scientific">Denticeps clupeoides</name>
    <name type="common">denticle herring</name>
    <dbReference type="NCBI Taxonomy" id="299321"/>
    <lineage>
        <taxon>Eukaryota</taxon>
        <taxon>Metazoa</taxon>
        <taxon>Chordata</taxon>
        <taxon>Craniata</taxon>
        <taxon>Vertebrata</taxon>
        <taxon>Euteleostomi</taxon>
        <taxon>Actinopterygii</taxon>
        <taxon>Neopterygii</taxon>
        <taxon>Teleostei</taxon>
        <taxon>Clupei</taxon>
        <taxon>Clupeiformes</taxon>
        <taxon>Denticipitoidei</taxon>
        <taxon>Denticipitidae</taxon>
        <taxon>Denticeps</taxon>
    </lineage>
</organism>
<dbReference type="GO" id="GO:0009566">
    <property type="term" value="P:fertilization"/>
    <property type="evidence" value="ECO:0007669"/>
    <property type="project" value="UniProtKB-ARBA"/>
</dbReference>
<evidence type="ECO:0008006" key="29">
    <source>
        <dbReference type="Google" id="ProtNLM"/>
    </source>
</evidence>
<proteinExistence type="inferred from homology"/>
<dbReference type="PROSITE" id="PS00134">
    <property type="entry name" value="TRYPSIN_HIS"/>
    <property type="match status" value="1"/>
</dbReference>
<feature type="disulfide bond" evidence="21">
    <location>
        <begin position="454"/>
        <end position="472"/>
    </location>
</feature>
<feature type="domain" description="CUB" evidence="25">
    <location>
        <begin position="264"/>
        <end position="369"/>
    </location>
</feature>
<dbReference type="InterPro" id="IPR018114">
    <property type="entry name" value="TRYPSIN_HIS"/>
</dbReference>
<feature type="binding site" evidence="20">
    <location>
        <position position="198"/>
    </location>
    <ligand>
        <name>Ca(2+)</name>
        <dbReference type="ChEBI" id="CHEBI:29108"/>
        <label>1</label>
    </ligand>
</feature>
<dbReference type="InterPro" id="IPR036055">
    <property type="entry name" value="LDL_receptor-like_sf"/>
</dbReference>
<feature type="disulfide bond" evidence="21">
    <location>
        <begin position="417"/>
        <end position="435"/>
    </location>
</feature>
<keyword evidence="5 22" id="KW-0645">Protease</keyword>
<evidence type="ECO:0000256" key="1">
    <source>
        <dbReference type="ARBA" id="ARBA00004479"/>
    </source>
</evidence>
<keyword evidence="14 18" id="KW-1015">Disulfide bond</keyword>
<evidence type="ECO:0000256" key="22">
    <source>
        <dbReference type="RuleBase" id="RU363034"/>
    </source>
</evidence>
<keyword evidence="6 24" id="KW-0812">Transmembrane</keyword>
<evidence type="ECO:0000256" key="4">
    <source>
        <dbReference type="ARBA" id="ARBA00022583"/>
    </source>
</evidence>
<dbReference type="Gene3D" id="2.60.120.290">
    <property type="entry name" value="Spermadhesin, CUB domain"/>
    <property type="match status" value="2"/>
</dbReference>
<dbReference type="Pfam" id="PF00057">
    <property type="entry name" value="Ldl_recept_a"/>
    <property type="match status" value="4"/>
</dbReference>
<evidence type="ECO:0000256" key="21">
    <source>
        <dbReference type="PROSITE-ProRule" id="PRU00124"/>
    </source>
</evidence>
<evidence type="ECO:0000256" key="12">
    <source>
        <dbReference type="ARBA" id="ARBA00022989"/>
    </source>
</evidence>
<dbReference type="Proteomes" id="UP000694580">
    <property type="component" value="Chromosome 6"/>
</dbReference>
<comment type="similarity">
    <text evidence="2">Belongs to the LDLR family.</text>
</comment>
<keyword evidence="12 24" id="KW-1133">Transmembrane helix</keyword>
<feature type="disulfide bond" evidence="18">
    <location>
        <begin position="698"/>
        <end position="712"/>
    </location>
</feature>
<evidence type="ECO:0000256" key="3">
    <source>
        <dbReference type="ARBA" id="ARBA00022536"/>
    </source>
</evidence>
<evidence type="ECO:0000256" key="11">
    <source>
        <dbReference type="ARBA" id="ARBA00022837"/>
    </source>
</evidence>
<dbReference type="Ensembl" id="ENSDCDT00010006143.1">
    <property type="protein sequence ID" value="ENSDCDP00010005934.1"/>
    <property type="gene ID" value="ENSDCDG00010002595.1"/>
</dbReference>
<dbReference type="SMART" id="SM00042">
    <property type="entry name" value="CUB"/>
    <property type="match status" value="2"/>
</dbReference>
<evidence type="ECO:0000256" key="20">
    <source>
        <dbReference type="PIRSR" id="PIRSR001155-4"/>
    </source>
</evidence>
<evidence type="ECO:0000256" key="6">
    <source>
        <dbReference type="ARBA" id="ARBA00022692"/>
    </source>
</evidence>
<dbReference type="FunFam" id="4.10.400.10:FF:000065">
    <property type="entry name" value="Transmembrane protease serine 7"/>
    <property type="match status" value="1"/>
</dbReference>
<feature type="active site" description="Charge relay system" evidence="17">
    <location>
        <position position="727"/>
    </location>
</feature>
<dbReference type="PROSITE" id="PS01180">
    <property type="entry name" value="CUB"/>
    <property type="match status" value="2"/>
</dbReference>
<feature type="active site" description="Charge relay system" evidence="17">
    <location>
        <position position="632"/>
    </location>
</feature>